<sequence>MPGTLAIPIYLRIGNGTETEVGQVVLDLEGDGTVTMTTTDIAEALRATADAIEASAKEAADASPDG</sequence>
<evidence type="ECO:0000313" key="1">
    <source>
        <dbReference type="EMBL" id="QFQ97450.1"/>
    </source>
</evidence>
<keyword evidence="2" id="KW-1185">Reference proteome</keyword>
<dbReference type="RefSeq" id="WP_152168926.1">
    <property type="nucleotide sequence ID" value="NZ_CP045096.1"/>
</dbReference>
<dbReference type="Proteomes" id="UP000327294">
    <property type="component" value="Chromosome"/>
</dbReference>
<organism evidence="1 2">
    <name type="scientific">Streptomyces phaeolivaceus</name>
    <dbReference type="NCBI Taxonomy" id="2653200"/>
    <lineage>
        <taxon>Bacteria</taxon>
        <taxon>Bacillati</taxon>
        <taxon>Actinomycetota</taxon>
        <taxon>Actinomycetes</taxon>
        <taxon>Kitasatosporales</taxon>
        <taxon>Streptomycetaceae</taxon>
        <taxon>Streptomyces</taxon>
    </lineage>
</organism>
<proteinExistence type="predicted"/>
<evidence type="ECO:0000313" key="2">
    <source>
        <dbReference type="Proteomes" id="UP000327294"/>
    </source>
</evidence>
<name>A0A5P8K380_9ACTN</name>
<accession>A0A5P8K380</accession>
<dbReference type="EMBL" id="CP045096">
    <property type="protein sequence ID" value="QFQ97450.1"/>
    <property type="molecule type" value="Genomic_DNA"/>
</dbReference>
<dbReference type="AlphaFoldDB" id="A0A5P8K380"/>
<reference evidence="1 2" key="1">
    <citation type="submission" date="2019-10" db="EMBL/GenBank/DDBJ databases">
        <title>Streptomyces sp. strain GY16 isolated from leaves of Broussonetia papyrifera.</title>
        <authorList>
            <person name="Mo P."/>
        </authorList>
    </citation>
    <scope>NUCLEOTIDE SEQUENCE [LARGE SCALE GENOMIC DNA]</scope>
    <source>
        <strain evidence="1 2">GY16</strain>
    </source>
</reference>
<protein>
    <submittedName>
        <fullName evidence="1">Uncharacterized protein</fullName>
    </submittedName>
</protein>
<gene>
    <name evidence="1" type="ORF">F9278_15900</name>
</gene>
<dbReference type="KEGG" id="sphv:F9278_15900"/>